<name>E6UG87_RUMA7</name>
<organism evidence="1 2">
    <name type="scientific">Ruminococcus albus (strain ATCC 27210 / DSM 20455 / JCM 14654 / NCDO 2250 / 7)</name>
    <dbReference type="NCBI Taxonomy" id="697329"/>
    <lineage>
        <taxon>Bacteria</taxon>
        <taxon>Bacillati</taxon>
        <taxon>Bacillota</taxon>
        <taxon>Clostridia</taxon>
        <taxon>Eubacteriales</taxon>
        <taxon>Oscillospiraceae</taxon>
        <taxon>Ruminococcus</taxon>
    </lineage>
</organism>
<dbReference type="STRING" id="697329.Rumal_0565"/>
<protein>
    <submittedName>
        <fullName evidence="1">Uncharacterized protein</fullName>
    </submittedName>
</protein>
<dbReference type="Proteomes" id="UP000006919">
    <property type="component" value="Chromosome"/>
</dbReference>
<dbReference type="KEGG" id="ral:Rumal_0565"/>
<dbReference type="HOGENOM" id="CLU_3367057_0_0_9"/>
<evidence type="ECO:0000313" key="1">
    <source>
        <dbReference type="EMBL" id="ADU21114.1"/>
    </source>
</evidence>
<gene>
    <name evidence="1" type="ordered locus">Rumal_0565</name>
</gene>
<proteinExistence type="predicted"/>
<dbReference type="EMBL" id="CP002403">
    <property type="protein sequence ID" value="ADU21114.1"/>
    <property type="molecule type" value="Genomic_DNA"/>
</dbReference>
<evidence type="ECO:0000313" key="2">
    <source>
        <dbReference type="Proteomes" id="UP000006919"/>
    </source>
</evidence>
<reference evidence="1 2" key="1">
    <citation type="journal article" date="2011" name="J. Bacteriol.">
        <title>Complete genome of the cellulolytic ruminal bacterium Ruminococcus albus 7.</title>
        <authorList>
            <person name="Suen G."/>
            <person name="Stevenson D.M."/>
            <person name="Bruce D.C."/>
            <person name="Chertkov O."/>
            <person name="Copeland A."/>
            <person name="Cheng J.F."/>
            <person name="Detter C."/>
            <person name="Detter J.C."/>
            <person name="Goodwin L.A."/>
            <person name="Han C.S."/>
            <person name="Hauser L.J."/>
            <person name="Ivanova N.N."/>
            <person name="Kyrpides N.C."/>
            <person name="Land M.L."/>
            <person name="Lapidus A."/>
            <person name="Lucas S."/>
            <person name="Ovchinnikova G."/>
            <person name="Pitluck S."/>
            <person name="Tapia R."/>
            <person name="Woyke T."/>
            <person name="Boyum J."/>
            <person name="Mead D."/>
            <person name="Weimer P.J."/>
        </authorList>
    </citation>
    <scope>NUCLEOTIDE SEQUENCE [LARGE SCALE GENOMIC DNA]</scope>
    <source>
        <strain evidence="2">ATCC 27210 / DSM 20455 / JCM 14654 / NCDO 2250 / 7</strain>
    </source>
</reference>
<accession>E6UG87</accession>
<sequence length="35" mass="4121">MCMWKICRKTGEDKGILYPPLKRTVRPKRKCPGDD</sequence>
<dbReference type="AlphaFoldDB" id="E6UG87"/>